<gene>
    <name evidence="2" type="ORF">JVT61DRAFT_10719</name>
</gene>
<dbReference type="InterPro" id="IPR040521">
    <property type="entry name" value="KDZ"/>
</dbReference>
<evidence type="ECO:0000313" key="2">
    <source>
        <dbReference type="EMBL" id="KAG6371001.1"/>
    </source>
</evidence>
<name>A0A8I3A579_9AGAM</name>
<comment type="caution">
    <text evidence="2">The sequence shown here is derived from an EMBL/GenBank/DDBJ whole genome shotgun (WGS) entry which is preliminary data.</text>
</comment>
<feature type="region of interest" description="Disordered" evidence="1">
    <location>
        <begin position="113"/>
        <end position="136"/>
    </location>
</feature>
<dbReference type="PANTHER" id="PTHR33096:SF1">
    <property type="entry name" value="CXC1-LIKE CYSTEINE CLUSTER ASSOCIATED WITH KDZ TRANSPOSASES DOMAIN-CONTAINING PROTEIN"/>
    <property type="match status" value="1"/>
</dbReference>
<sequence>MQEMTERRMVALEALPAEDQAAVDRMYADQGVAVCYDEPMPFGSAESDKEDDDDRYNMEDEFTDLTKHMSSWHHPDTRNHRDRTAIQHDQWDIQMTYLVDAYLDYRSRDSGDGFPTSVQSAVSPEADEEPPEHPPGTIVNIELVDMFTRRRATLVTRQGHLYPNENLLYHGYIGCSPVYPAIAISLRTLAAFRQAHRSLSPIPLYAISLAYDAYLEILNQVDKHISRALSHNSQEWRLRNECPACFYQLEDEPNLMFDWLVSIDSNNNSLKRWDTTAYGMTPRDDHRQPRSTYWLTDKEVDKFKYEVAARKTGASDNQHDDDWETDPDATSEIFNCVDRSRNARSDQHKKTLSVFQETGIFVVSCRHRFVLLACDMIKSGEL</sequence>
<evidence type="ECO:0008006" key="4">
    <source>
        <dbReference type="Google" id="ProtNLM"/>
    </source>
</evidence>
<dbReference type="PANTHER" id="PTHR33096">
    <property type="entry name" value="CXC2 DOMAIN-CONTAINING PROTEIN"/>
    <property type="match status" value="1"/>
</dbReference>
<evidence type="ECO:0000256" key="1">
    <source>
        <dbReference type="SAM" id="MobiDB-lite"/>
    </source>
</evidence>
<dbReference type="Proteomes" id="UP000683000">
    <property type="component" value="Unassembled WGS sequence"/>
</dbReference>
<reference evidence="2" key="1">
    <citation type="submission" date="2021-03" db="EMBL/GenBank/DDBJ databases">
        <title>Evolutionary innovations through gain and loss of genes in the ectomycorrhizal Boletales.</title>
        <authorList>
            <person name="Wu G."/>
            <person name="Miyauchi S."/>
            <person name="Morin E."/>
            <person name="Yang Z.-L."/>
            <person name="Xu J."/>
            <person name="Martin F.M."/>
        </authorList>
    </citation>
    <scope>NUCLEOTIDE SEQUENCE</scope>
    <source>
        <strain evidence="2">BR01</strain>
    </source>
</reference>
<dbReference type="AlphaFoldDB" id="A0A8I3A579"/>
<protein>
    <recommendedName>
        <fullName evidence="4">CxC1-like cysteine cluster associated with KDZ transposases domain-containing protein</fullName>
    </recommendedName>
</protein>
<keyword evidence="3" id="KW-1185">Reference proteome</keyword>
<dbReference type="OrthoDB" id="2505969at2759"/>
<proteinExistence type="predicted"/>
<accession>A0A8I3A579</accession>
<dbReference type="EMBL" id="JAGFBS010000041">
    <property type="protein sequence ID" value="KAG6371001.1"/>
    <property type="molecule type" value="Genomic_DNA"/>
</dbReference>
<organism evidence="2 3">
    <name type="scientific">Boletus reticuloceps</name>
    <dbReference type="NCBI Taxonomy" id="495285"/>
    <lineage>
        <taxon>Eukaryota</taxon>
        <taxon>Fungi</taxon>
        <taxon>Dikarya</taxon>
        <taxon>Basidiomycota</taxon>
        <taxon>Agaricomycotina</taxon>
        <taxon>Agaricomycetes</taxon>
        <taxon>Agaricomycetidae</taxon>
        <taxon>Boletales</taxon>
        <taxon>Boletineae</taxon>
        <taxon>Boletaceae</taxon>
        <taxon>Boletoideae</taxon>
        <taxon>Boletus</taxon>
    </lineage>
</organism>
<dbReference type="Pfam" id="PF18758">
    <property type="entry name" value="KDZ"/>
    <property type="match status" value="1"/>
</dbReference>
<evidence type="ECO:0000313" key="3">
    <source>
        <dbReference type="Proteomes" id="UP000683000"/>
    </source>
</evidence>